<protein>
    <submittedName>
        <fullName evidence="1">Uncharacterized protein</fullName>
    </submittedName>
</protein>
<dbReference type="AlphaFoldDB" id="A0AAE3QS64"/>
<gene>
    <name evidence="1" type="ORF">QNI16_15315</name>
</gene>
<evidence type="ECO:0000313" key="2">
    <source>
        <dbReference type="Proteomes" id="UP001241110"/>
    </source>
</evidence>
<evidence type="ECO:0000313" key="1">
    <source>
        <dbReference type="EMBL" id="MDJ1481869.1"/>
    </source>
</evidence>
<comment type="caution">
    <text evidence="1">The sequence shown here is derived from an EMBL/GenBank/DDBJ whole genome shotgun (WGS) entry which is preliminary data.</text>
</comment>
<organism evidence="1 2">
    <name type="scientific">Xanthocytophaga flava</name>
    <dbReference type="NCBI Taxonomy" id="3048013"/>
    <lineage>
        <taxon>Bacteria</taxon>
        <taxon>Pseudomonadati</taxon>
        <taxon>Bacteroidota</taxon>
        <taxon>Cytophagia</taxon>
        <taxon>Cytophagales</taxon>
        <taxon>Rhodocytophagaceae</taxon>
        <taxon>Xanthocytophaga</taxon>
    </lineage>
</organism>
<dbReference type="EMBL" id="JASJOS010000006">
    <property type="protein sequence ID" value="MDJ1481869.1"/>
    <property type="molecule type" value="Genomic_DNA"/>
</dbReference>
<name>A0AAE3QS64_9BACT</name>
<sequence>MKTQTTDYTLFRVIGDDSDLTDAIDYCNKYKRCHLGVLAEAARRMSNPPTDAQISNVLCGKAAYTHRNLEILYSVYTAVKLEVKRTEELRDKFKK</sequence>
<accession>A0AAE3QS64</accession>
<dbReference type="RefSeq" id="WP_313980239.1">
    <property type="nucleotide sequence ID" value="NZ_JASJOS010000006.1"/>
</dbReference>
<reference evidence="1" key="1">
    <citation type="submission" date="2023-05" db="EMBL/GenBank/DDBJ databases">
        <authorList>
            <person name="Zhang X."/>
        </authorList>
    </citation>
    <scope>NUCLEOTIDE SEQUENCE</scope>
    <source>
        <strain evidence="1">YF14B1</strain>
    </source>
</reference>
<proteinExistence type="predicted"/>
<dbReference type="Proteomes" id="UP001241110">
    <property type="component" value="Unassembled WGS sequence"/>
</dbReference>